<feature type="region of interest" description="Disordered" evidence="1">
    <location>
        <begin position="255"/>
        <end position="342"/>
    </location>
</feature>
<evidence type="ECO:0000313" key="4">
    <source>
        <dbReference type="Proteomes" id="UP001231189"/>
    </source>
</evidence>
<dbReference type="Proteomes" id="UP001231189">
    <property type="component" value="Unassembled WGS sequence"/>
</dbReference>
<evidence type="ECO:0000313" key="3">
    <source>
        <dbReference type="EMBL" id="KAK1645513.1"/>
    </source>
</evidence>
<comment type="caution">
    <text evidence="3">The sequence shown here is derived from an EMBL/GenBank/DDBJ whole genome shotgun (WGS) entry which is preliminary data.</text>
</comment>
<evidence type="ECO:0000259" key="2">
    <source>
        <dbReference type="Pfam" id="PF04195"/>
    </source>
</evidence>
<keyword evidence="4" id="KW-1185">Reference proteome</keyword>
<evidence type="ECO:0000256" key="1">
    <source>
        <dbReference type="SAM" id="MobiDB-lite"/>
    </source>
</evidence>
<dbReference type="Pfam" id="PF04195">
    <property type="entry name" value="Transposase_28"/>
    <property type="match status" value="1"/>
</dbReference>
<protein>
    <recommendedName>
        <fullName evidence="2">Transposase (putative) gypsy type domain-containing protein</fullName>
    </recommendedName>
</protein>
<feature type="compositionally biased region" description="Low complexity" evidence="1">
    <location>
        <begin position="291"/>
        <end position="301"/>
    </location>
</feature>
<gene>
    <name evidence="3" type="ORF">QYE76_063318</name>
</gene>
<name>A0AAD8W6X0_LOLMU</name>
<organism evidence="3 4">
    <name type="scientific">Lolium multiflorum</name>
    <name type="common">Italian ryegrass</name>
    <name type="synonym">Lolium perenne subsp. multiflorum</name>
    <dbReference type="NCBI Taxonomy" id="4521"/>
    <lineage>
        <taxon>Eukaryota</taxon>
        <taxon>Viridiplantae</taxon>
        <taxon>Streptophyta</taxon>
        <taxon>Embryophyta</taxon>
        <taxon>Tracheophyta</taxon>
        <taxon>Spermatophyta</taxon>
        <taxon>Magnoliopsida</taxon>
        <taxon>Liliopsida</taxon>
        <taxon>Poales</taxon>
        <taxon>Poaceae</taxon>
        <taxon>BOP clade</taxon>
        <taxon>Pooideae</taxon>
        <taxon>Poodae</taxon>
        <taxon>Poeae</taxon>
        <taxon>Poeae Chloroplast Group 2 (Poeae type)</taxon>
        <taxon>Loliodinae</taxon>
        <taxon>Loliinae</taxon>
        <taxon>Lolium</taxon>
    </lineage>
</organism>
<dbReference type="PANTHER" id="PTHR33026:SF7">
    <property type="entry name" value="OS03G0100275 PROTEIN"/>
    <property type="match status" value="1"/>
</dbReference>
<dbReference type="AlphaFoldDB" id="A0AAD8W6X0"/>
<reference evidence="3" key="1">
    <citation type="submission" date="2023-07" db="EMBL/GenBank/DDBJ databases">
        <title>A chromosome-level genome assembly of Lolium multiflorum.</title>
        <authorList>
            <person name="Chen Y."/>
            <person name="Copetti D."/>
            <person name="Kolliker R."/>
            <person name="Studer B."/>
        </authorList>
    </citation>
    <scope>NUCLEOTIDE SEQUENCE</scope>
    <source>
        <strain evidence="3">02402/16</strain>
        <tissue evidence="3">Leaf</tissue>
    </source>
</reference>
<feature type="domain" description="Transposase (putative) gypsy type" evidence="2">
    <location>
        <begin position="23"/>
        <end position="88"/>
    </location>
</feature>
<feature type="compositionally biased region" description="Acidic residues" evidence="1">
    <location>
        <begin position="259"/>
        <end position="272"/>
    </location>
</feature>
<dbReference type="InterPro" id="IPR007321">
    <property type="entry name" value="Transposase_28"/>
</dbReference>
<proteinExistence type="predicted"/>
<sequence length="342" mass="38945">MIAPDWSFHKDFVTLKPDLEERIFTKAWVECDLSLPCSEFFLSVLSTYGLQPHKICPNLLLCNFVTLCEGHLGIRPDIRLWQFFFRVKKEMKDKAISFRYWNAGWFYVKNITVPGVHEGLPKFINKPPEELDSWSFIPALAQFSELDKVARTISWLVHDGLTGMDLTLSWFTRRIQLLKYNKRLIYEYSGVEDQLRVTGDNLPTDSLNKRIQTLVKILRGQEVPGINKDIFTDNKCLPLNNLAEEHLRNVIRTPASAEAAEEDPEDDDEEEEPTPKKEAPRTAKRPRAKVSGSDAGASGEASAKKAKTKPLPPLNSKKEERYRLKMLATTGEGSRLLIPGAT</sequence>
<accession>A0AAD8W6X0</accession>
<dbReference type="PANTHER" id="PTHR33026">
    <property type="entry name" value="OS06G0360600 PROTEIN"/>
    <property type="match status" value="1"/>
</dbReference>
<dbReference type="EMBL" id="JAUUTY010000004">
    <property type="protein sequence ID" value="KAK1645513.1"/>
    <property type="molecule type" value="Genomic_DNA"/>
</dbReference>